<accession>A0A9P6D570</accession>
<dbReference type="EMBL" id="MU154590">
    <property type="protein sequence ID" value="KAF9493116.1"/>
    <property type="molecule type" value="Genomic_DNA"/>
</dbReference>
<reference evidence="2" key="1">
    <citation type="submission" date="2020-11" db="EMBL/GenBank/DDBJ databases">
        <authorList>
            <consortium name="DOE Joint Genome Institute"/>
            <person name="Ahrendt S."/>
            <person name="Riley R."/>
            <person name="Andreopoulos W."/>
            <person name="Labutti K."/>
            <person name="Pangilinan J."/>
            <person name="Ruiz-Duenas F.J."/>
            <person name="Barrasa J.M."/>
            <person name="Sanchez-Garcia M."/>
            <person name="Camarero S."/>
            <person name="Miyauchi S."/>
            <person name="Serrano A."/>
            <person name="Linde D."/>
            <person name="Babiker R."/>
            <person name="Drula E."/>
            <person name="Ayuso-Fernandez I."/>
            <person name="Pacheco R."/>
            <person name="Padilla G."/>
            <person name="Ferreira P."/>
            <person name="Barriuso J."/>
            <person name="Kellner H."/>
            <person name="Castanera R."/>
            <person name="Alfaro M."/>
            <person name="Ramirez L."/>
            <person name="Pisabarro A.G."/>
            <person name="Kuo A."/>
            <person name="Tritt A."/>
            <person name="Lipzen A."/>
            <person name="He G."/>
            <person name="Yan M."/>
            <person name="Ng V."/>
            <person name="Cullen D."/>
            <person name="Martin F."/>
            <person name="Rosso M.-N."/>
            <person name="Henrissat B."/>
            <person name="Hibbett D."/>
            <person name="Martinez A.T."/>
            <person name="Grigoriev I.V."/>
        </authorList>
    </citation>
    <scope>NUCLEOTIDE SEQUENCE</scope>
    <source>
        <strain evidence="2">ATCC 90797</strain>
    </source>
</reference>
<protein>
    <submittedName>
        <fullName evidence="2">Uncharacterized protein</fullName>
    </submittedName>
</protein>
<sequence>MTANEQLSENFIQDSFHSYLKSSLTQAKLEKLLDADVLSSAEGDLMITGPALCLYFAALRCTTNPPSVPLPRSKTSPHMDLSPSNCPPAFVGFLRVWSNVVQPIQSLVPEQQHDLARIICGLEPISQQVNPSINGIAADLRAVAIEISQRRSFQNRYASDLQAALDSGAGQSDPRSRKASFVPPPSYEAASPPPSPRRFASSTSSTPSILTPDTPAIELIRETLYAALGDVLESHSSVRTLLKRDPPRAYFASVGFAILYTAENAITPDGQGIRGVLGNTLTLDECPTELRPFMTELLGIGSQAKGITEEDDTEAMKLVGEGKEVPLPRLERARKMLEEGVGWSSERSANDEGRRSVEGRAVAFVNRINGLALGMTRLRAFRERQDDVFKVLAGITS</sequence>
<evidence type="ECO:0000313" key="2">
    <source>
        <dbReference type="EMBL" id="KAF9493116.1"/>
    </source>
</evidence>
<evidence type="ECO:0000256" key="1">
    <source>
        <dbReference type="SAM" id="MobiDB-lite"/>
    </source>
</evidence>
<proteinExistence type="predicted"/>
<dbReference type="Proteomes" id="UP000807025">
    <property type="component" value="Unassembled WGS sequence"/>
</dbReference>
<keyword evidence="3" id="KW-1185">Reference proteome</keyword>
<gene>
    <name evidence="2" type="ORF">BDN71DRAFT_1395574</name>
</gene>
<comment type="caution">
    <text evidence="2">The sequence shown here is derived from an EMBL/GenBank/DDBJ whole genome shotgun (WGS) entry which is preliminary data.</text>
</comment>
<dbReference type="OrthoDB" id="3360715at2759"/>
<feature type="compositionally biased region" description="Pro residues" evidence="1">
    <location>
        <begin position="182"/>
        <end position="196"/>
    </location>
</feature>
<feature type="compositionally biased region" description="Low complexity" evidence="1">
    <location>
        <begin position="197"/>
        <end position="212"/>
    </location>
</feature>
<feature type="region of interest" description="Disordered" evidence="1">
    <location>
        <begin position="165"/>
        <end position="212"/>
    </location>
</feature>
<name>A0A9P6D570_PLEER</name>
<organism evidence="2 3">
    <name type="scientific">Pleurotus eryngii</name>
    <name type="common">Boletus of the steppes</name>
    <dbReference type="NCBI Taxonomy" id="5323"/>
    <lineage>
        <taxon>Eukaryota</taxon>
        <taxon>Fungi</taxon>
        <taxon>Dikarya</taxon>
        <taxon>Basidiomycota</taxon>
        <taxon>Agaricomycotina</taxon>
        <taxon>Agaricomycetes</taxon>
        <taxon>Agaricomycetidae</taxon>
        <taxon>Agaricales</taxon>
        <taxon>Pleurotineae</taxon>
        <taxon>Pleurotaceae</taxon>
        <taxon>Pleurotus</taxon>
    </lineage>
</organism>
<dbReference type="AlphaFoldDB" id="A0A9P6D570"/>
<evidence type="ECO:0000313" key="3">
    <source>
        <dbReference type="Proteomes" id="UP000807025"/>
    </source>
</evidence>